<comment type="caution">
    <text evidence="9">The sequence shown here is derived from an EMBL/GenBank/DDBJ whole genome shotgun (WGS) entry which is preliminary data.</text>
</comment>
<name>A0A4Q7URV8_PSEST</name>
<dbReference type="Pfam" id="PF08240">
    <property type="entry name" value="ADH_N"/>
    <property type="match status" value="1"/>
</dbReference>
<dbReference type="PROSITE" id="PS00065">
    <property type="entry name" value="D_2_HYDROXYACID_DH_1"/>
    <property type="match status" value="1"/>
</dbReference>
<evidence type="ECO:0000256" key="6">
    <source>
        <dbReference type="ARBA" id="ARBA00048262"/>
    </source>
</evidence>
<dbReference type="InterPro" id="IPR013154">
    <property type="entry name" value="ADH-like_N"/>
</dbReference>
<dbReference type="PANTHER" id="PTHR42683">
    <property type="entry name" value="ALDEHYDE REDUCTASE"/>
    <property type="match status" value="1"/>
</dbReference>
<evidence type="ECO:0000256" key="5">
    <source>
        <dbReference type="ARBA" id="ARBA00024074"/>
    </source>
</evidence>
<dbReference type="InterPro" id="IPR029752">
    <property type="entry name" value="D-isomer_DH_CS1"/>
</dbReference>
<evidence type="ECO:0000256" key="4">
    <source>
        <dbReference type="ARBA" id="ARBA00023002"/>
    </source>
</evidence>
<dbReference type="Gene3D" id="3.90.180.10">
    <property type="entry name" value="Medium-chain alcohol dehydrogenases, catalytic domain"/>
    <property type="match status" value="1"/>
</dbReference>
<sequence>MHDVIGYAAASPGADLAPWTFARRDPRPQDVVVRITHCGICATDLHAVGAGNPDDFPLVAGHEITGVVTGTGSEVTRFAVGDPVAVGNIVDSCGKCVECRAGRENDCAEFPTLTYGGADHVSGGVTKGGFSTEYVVDERFAHRIPDGLDPAGVAPLMCAGITTYAPLRRFGAGPGTRVGIVGVGGLGHVAIKLAHAMGAETVAFTTSEAKADAARALGADDVVLSTDAAAMAAQARRFDLILDTTGVALDLAPYFAALAVDGTLCLVGIPPGELTIDPMSLIVGEKRLAGTGSGGIPSTREMLEFCGEHGITADVEVVGTDRIAEAMARLGRNDVRFRFVIDMSV</sequence>
<keyword evidence="2 7" id="KW-0479">Metal-binding</keyword>
<dbReference type="PROSITE" id="PS00059">
    <property type="entry name" value="ADH_ZINC"/>
    <property type="match status" value="1"/>
</dbReference>
<dbReference type="GO" id="GO:0008106">
    <property type="term" value="F:alcohol dehydrogenase (NADP+) activity"/>
    <property type="evidence" value="ECO:0007669"/>
    <property type="project" value="UniProtKB-EC"/>
</dbReference>
<dbReference type="SMART" id="SM00829">
    <property type="entry name" value="PKS_ER"/>
    <property type="match status" value="1"/>
</dbReference>
<keyword evidence="3 7" id="KW-0862">Zinc</keyword>
<dbReference type="EMBL" id="SHKL01000001">
    <property type="protein sequence ID" value="RZT83451.1"/>
    <property type="molecule type" value="Genomic_DNA"/>
</dbReference>
<evidence type="ECO:0000259" key="8">
    <source>
        <dbReference type="SMART" id="SM00829"/>
    </source>
</evidence>
<protein>
    <recommendedName>
        <fullName evidence="5">alcohol dehydrogenase (NADP(+))</fullName>
        <ecNumber evidence="5">1.1.1.2</ecNumber>
    </recommendedName>
</protein>
<dbReference type="Gene3D" id="3.40.50.720">
    <property type="entry name" value="NAD(P)-binding Rossmann-like Domain"/>
    <property type="match status" value="1"/>
</dbReference>
<comment type="similarity">
    <text evidence="7">Belongs to the zinc-containing alcohol dehydrogenase family.</text>
</comment>
<evidence type="ECO:0000256" key="3">
    <source>
        <dbReference type="ARBA" id="ARBA00022833"/>
    </source>
</evidence>
<dbReference type="GO" id="GO:0008270">
    <property type="term" value="F:zinc ion binding"/>
    <property type="evidence" value="ECO:0007669"/>
    <property type="project" value="InterPro"/>
</dbReference>
<proteinExistence type="inferred from homology"/>
<organism evidence="9 10">
    <name type="scientific">Pseudonocardia sediminis</name>
    <dbReference type="NCBI Taxonomy" id="1397368"/>
    <lineage>
        <taxon>Bacteria</taxon>
        <taxon>Bacillati</taxon>
        <taxon>Actinomycetota</taxon>
        <taxon>Actinomycetes</taxon>
        <taxon>Pseudonocardiales</taxon>
        <taxon>Pseudonocardiaceae</taxon>
        <taxon>Pseudonocardia</taxon>
    </lineage>
</organism>
<dbReference type="EC" id="1.1.1.2" evidence="5"/>
<dbReference type="AlphaFoldDB" id="A0A4Q7URV8"/>
<keyword evidence="10" id="KW-1185">Reference proteome</keyword>
<dbReference type="Proteomes" id="UP000291591">
    <property type="component" value="Unassembled WGS sequence"/>
</dbReference>
<dbReference type="OrthoDB" id="3567264at2"/>
<dbReference type="InterPro" id="IPR011032">
    <property type="entry name" value="GroES-like_sf"/>
</dbReference>
<evidence type="ECO:0000256" key="7">
    <source>
        <dbReference type="RuleBase" id="RU361277"/>
    </source>
</evidence>
<evidence type="ECO:0000256" key="1">
    <source>
        <dbReference type="ARBA" id="ARBA00001947"/>
    </source>
</evidence>
<evidence type="ECO:0000313" key="9">
    <source>
        <dbReference type="EMBL" id="RZT83451.1"/>
    </source>
</evidence>
<feature type="domain" description="Enoyl reductase (ER)" evidence="8">
    <location>
        <begin position="13"/>
        <end position="341"/>
    </location>
</feature>
<dbReference type="InterPro" id="IPR002328">
    <property type="entry name" value="ADH_Zn_CS"/>
</dbReference>
<dbReference type="Pfam" id="PF00107">
    <property type="entry name" value="ADH_zinc_N"/>
    <property type="match status" value="1"/>
</dbReference>
<dbReference type="InterPro" id="IPR020843">
    <property type="entry name" value="ER"/>
</dbReference>
<dbReference type="InterPro" id="IPR013149">
    <property type="entry name" value="ADH-like_C"/>
</dbReference>
<comment type="cofactor">
    <cofactor evidence="1 7">
        <name>Zn(2+)</name>
        <dbReference type="ChEBI" id="CHEBI:29105"/>
    </cofactor>
</comment>
<comment type="catalytic activity">
    <reaction evidence="6">
        <text>a primary alcohol + NADP(+) = an aldehyde + NADPH + H(+)</text>
        <dbReference type="Rhea" id="RHEA:15937"/>
        <dbReference type="ChEBI" id="CHEBI:15378"/>
        <dbReference type="ChEBI" id="CHEBI:15734"/>
        <dbReference type="ChEBI" id="CHEBI:17478"/>
        <dbReference type="ChEBI" id="CHEBI:57783"/>
        <dbReference type="ChEBI" id="CHEBI:58349"/>
        <dbReference type="EC" id="1.1.1.2"/>
    </reaction>
</comment>
<dbReference type="CDD" id="cd05283">
    <property type="entry name" value="CAD1"/>
    <property type="match status" value="1"/>
</dbReference>
<dbReference type="RefSeq" id="WP_130288205.1">
    <property type="nucleotide sequence ID" value="NZ_SHKL01000001.1"/>
</dbReference>
<dbReference type="FunFam" id="3.40.50.720:FF:000022">
    <property type="entry name" value="Cinnamyl alcohol dehydrogenase"/>
    <property type="match status" value="1"/>
</dbReference>
<evidence type="ECO:0000313" key="10">
    <source>
        <dbReference type="Proteomes" id="UP000291591"/>
    </source>
</evidence>
<dbReference type="InterPro" id="IPR036291">
    <property type="entry name" value="NAD(P)-bd_dom_sf"/>
</dbReference>
<dbReference type="SUPFAM" id="SSF51735">
    <property type="entry name" value="NAD(P)-binding Rossmann-fold domains"/>
    <property type="match status" value="1"/>
</dbReference>
<dbReference type="InterPro" id="IPR047109">
    <property type="entry name" value="CAD-like"/>
</dbReference>
<reference evidence="9 10" key="1">
    <citation type="submission" date="2019-02" db="EMBL/GenBank/DDBJ databases">
        <title>Sequencing the genomes of 1000 actinobacteria strains.</title>
        <authorList>
            <person name="Klenk H.-P."/>
        </authorList>
    </citation>
    <scope>NUCLEOTIDE SEQUENCE [LARGE SCALE GENOMIC DNA]</scope>
    <source>
        <strain evidence="9 10">DSM 45779</strain>
    </source>
</reference>
<keyword evidence="4" id="KW-0560">Oxidoreductase</keyword>
<evidence type="ECO:0000256" key="2">
    <source>
        <dbReference type="ARBA" id="ARBA00022723"/>
    </source>
</evidence>
<dbReference type="SUPFAM" id="SSF50129">
    <property type="entry name" value="GroES-like"/>
    <property type="match status" value="1"/>
</dbReference>
<accession>A0A4Q7URV8</accession>
<gene>
    <name evidence="9" type="ORF">EV383_0256</name>
</gene>